<dbReference type="PROSITE" id="PS50072">
    <property type="entry name" value="CSA_PPIASE_2"/>
    <property type="match status" value="1"/>
</dbReference>
<dbReference type="EMBL" id="MBFS01000891">
    <property type="protein sequence ID" value="PVV01678.1"/>
    <property type="molecule type" value="Genomic_DNA"/>
</dbReference>
<dbReference type="PANTHER" id="PTHR45625:SF2">
    <property type="entry name" value="PEPTIDYL-PROLYL CIS-TRANS ISOMERASE-LIKE 3"/>
    <property type="match status" value="1"/>
</dbReference>
<comment type="function">
    <text evidence="5">PPIases accelerate the folding of proteins. It catalyzes the cis-trans isomerization of proline imidic peptide bonds in oligopeptides.</text>
</comment>
<dbReference type="PROSITE" id="PS00170">
    <property type="entry name" value="CSA_PPIASE_1"/>
    <property type="match status" value="1"/>
</dbReference>
<dbReference type="STRING" id="133381.A0A2T9ZAS1"/>
<evidence type="ECO:0000256" key="2">
    <source>
        <dbReference type="ARBA" id="ARBA00023110"/>
    </source>
</evidence>
<dbReference type="InterPro" id="IPR024936">
    <property type="entry name" value="Cyclophilin-type_PPIase"/>
</dbReference>
<dbReference type="OrthoDB" id="271386at2759"/>
<keyword evidence="2 5" id="KW-0697">Rotamase</keyword>
<comment type="catalytic activity">
    <reaction evidence="1 5">
        <text>[protein]-peptidylproline (omega=180) = [protein]-peptidylproline (omega=0)</text>
        <dbReference type="Rhea" id="RHEA:16237"/>
        <dbReference type="Rhea" id="RHEA-COMP:10747"/>
        <dbReference type="Rhea" id="RHEA-COMP:10748"/>
        <dbReference type="ChEBI" id="CHEBI:83833"/>
        <dbReference type="ChEBI" id="CHEBI:83834"/>
        <dbReference type="EC" id="5.2.1.8"/>
    </reaction>
</comment>
<dbReference type="AlphaFoldDB" id="A0A2T9ZAS1"/>
<dbReference type="EC" id="5.2.1.8" evidence="5"/>
<dbReference type="SUPFAM" id="SSF50891">
    <property type="entry name" value="Cyclophilin-like"/>
    <property type="match status" value="1"/>
</dbReference>
<keyword evidence="3 5" id="KW-0413">Isomerase</keyword>
<dbReference type="GO" id="GO:0006457">
    <property type="term" value="P:protein folding"/>
    <property type="evidence" value="ECO:0007669"/>
    <property type="project" value="InterPro"/>
</dbReference>
<proteinExistence type="inferred from homology"/>
<dbReference type="InterPro" id="IPR029000">
    <property type="entry name" value="Cyclophilin-like_dom_sf"/>
</dbReference>
<dbReference type="GO" id="GO:0003755">
    <property type="term" value="F:peptidyl-prolyl cis-trans isomerase activity"/>
    <property type="evidence" value="ECO:0007669"/>
    <property type="project" value="UniProtKB-UniRule"/>
</dbReference>
<evidence type="ECO:0000259" key="6">
    <source>
        <dbReference type="PROSITE" id="PS50072"/>
    </source>
</evidence>
<name>A0A2T9ZAS1_9FUNG</name>
<dbReference type="PIRSF" id="PIRSF001467">
    <property type="entry name" value="Peptidylpro_ismrse"/>
    <property type="match status" value="1"/>
</dbReference>
<dbReference type="CDD" id="cd01928">
    <property type="entry name" value="Cyclophilin_PPIL3_like"/>
    <property type="match status" value="1"/>
</dbReference>
<evidence type="ECO:0000256" key="1">
    <source>
        <dbReference type="ARBA" id="ARBA00000971"/>
    </source>
</evidence>
<dbReference type="GO" id="GO:0071013">
    <property type="term" value="C:catalytic step 2 spliceosome"/>
    <property type="evidence" value="ECO:0007669"/>
    <property type="project" value="TreeGrafter"/>
</dbReference>
<sequence length="162" mass="17746">SVTLHTDLGDLKIQVFCEEVPKAAENFLALCASGYYDGCIFHRNIKDFMTQTGDPSGTGKNGKSIWGRPFEDEIRSSLTHGGRGVVSMANSGVDTNGSQFFIIYSKQPTLDSKYTVFGKVIHGQNTTLNYIEATPVDEAYRPLKPIRINSVTIHANPLAEST</sequence>
<dbReference type="FunFam" id="2.40.100.10:FF:000012">
    <property type="entry name" value="Peptidyl-prolyl cis-trans isomerase"/>
    <property type="match status" value="1"/>
</dbReference>
<organism evidence="7 8">
    <name type="scientific">Smittium megazygosporum</name>
    <dbReference type="NCBI Taxonomy" id="133381"/>
    <lineage>
        <taxon>Eukaryota</taxon>
        <taxon>Fungi</taxon>
        <taxon>Fungi incertae sedis</taxon>
        <taxon>Zoopagomycota</taxon>
        <taxon>Kickxellomycotina</taxon>
        <taxon>Harpellomycetes</taxon>
        <taxon>Harpellales</taxon>
        <taxon>Legeriomycetaceae</taxon>
        <taxon>Smittium</taxon>
    </lineage>
</organism>
<gene>
    <name evidence="7" type="ORF">BB560_003893</name>
</gene>
<accession>A0A2T9ZAS1</accession>
<reference evidence="7 8" key="1">
    <citation type="journal article" date="2018" name="MBio">
        <title>Comparative Genomics Reveals the Core Gene Toolbox for the Fungus-Insect Symbiosis.</title>
        <authorList>
            <person name="Wang Y."/>
            <person name="Stata M."/>
            <person name="Wang W."/>
            <person name="Stajich J.E."/>
            <person name="White M.M."/>
            <person name="Moncalvo J.M."/>
        </authorList>
    </citation>
    <scope>NUCLEOTIDE SEQUENCE [LARGE SCALE GENOMIC DNA]</scope>
    <source>
        <strain evidence="7 8">SC-DP-2</strain>
    </source>
</reference>
<keyword evidence="8" id="KW-1185">Reference proteome</keyword>
<evidence type="ECO:0000256" key="3">
    <source>
        <dbReference type="ARBA" id="ARBA00023235"/>
    </source>
</evidence>
<dbReference type="Gene3D" id="2.40.100.10">
    <property type="entry name" value="Cyclophilin-like"/>
    <property type="match status" value="1"/>
</dbReference>
<feature type="domain" description="PPIase cyclophilin-type" evidence="6">
    <location>
        <begin position="1"/>
        <end position="153"/>
    </location>
</feature>
<evidence type="ECO:0000313" key="8">
    <source>
        <dbReference type="Proteomes" id="UP000245609"/>
    </source>
</evidence>
<dbReference type="InterPro" id="IPR002130">
    <property type="entry name" value="Cyclophilin-type_PPIase_dom"/>
</dbReference>
<feature type="non-terminal residue" evidence="7">
    <location>
        <position position="1"/>
    </location>
</feature>
<evidence type="ECO:0000256" key="4">
    <source>
        <dbReference type="ARBA" id="ARBA00038286"/>
    </source>
</evidence>
<dbReference type="Proteomes" id="UP000245609">
    <property type="component" value="Unassembled WGS sequence"/>
</dbReference>
<dbReference type="InterPro" id="IPR020892">
    <property type="entry name" value="Cyclophilin-type_PPIase_CS"/>
</dbReference>
<dbReference type="PANTHER" id="PTHR45625">
    <property type="entry name" value="PEPTIDYL-PROLYL CIS-TRANS ISOMERASE-RELATED"/>
    <property type="match status" value="1"/>
</dbReference>
<protein>
    <recommendedName>
        <fullName evidence="5">Peptidyl-prolyl cis-trans isomerase</fullName>
        <shortName evidence="5">PPIase</shortName>
        <ecNumber evidence="5">5.2.1.8</ecNumber>
    </recommendedName>
</protein>
<dbReference type="PRINTS" id="PR00153">
    <property type="entry name" value="CSAPPISMRASE"/>
</dbReference>
<evidence type="ECO:0000313" key="7">
    <source>
        <dbReference type="EMBL" id="PVV01678.1"/>
    </source>
</evidence>
<dbReference type="Pfam" id="PF00160">
    <property type="entry name" value="Pro_isomerase"/>
    <property type="match status" value="1"/>
</dbReference>
<dbReference type="InterPro" id="IPR044666">
    <property type="entry name" value="Cyclophilin_A-like"/>
</dbReference>
<comment type="similarity">
    <text evidence="4">Belongs to the cyclophilin-type PPIase family. PPIL3 subfamily.</text>
</comment>
<evidence type="ECO:0000256" key="5">
    <source>
        <dbReference type="RuleBase" id="RU363019"/>
    </source>
</evidence>
<comment type="caution">
    <text evidence="7">The sequence shown here is derived from an EMBL/GenBank/DDBJ whole genome shotgun (WGS) entry which is preliminary data.</text>
</comment>